<accession>A0A9W6U2V2</accession>
<keyword evidence="3" id="KW-1185">Reference proteome</keyword>
<feature type="region of interest" description="Disordered" evidence="1">
    <location>
        <begin position="104"/>
        <end position="123"/>
    </location>
</feature>
<protein>
    <submittedName>
        <fullName evidence="2">Unnamed protein product</fullName>
    </submittedName>
</protein>
<comment type="caution">
    <text evidence="2">The sequence shown here is derived from an EMBL/GenBank/DDBJ whole genome shotgun (WGS) entry which is preliminary data.</text>
</comment>
<evidence type="ECO:0000313" key="3">
    <source>
        <dbReference type="Proteomes" id="UP001165121"/>
    </source>
</evidence>
<name>A0A9W6U2V2_9STRA</name>
<feature type="region of interest" description="Disordered" evidence="1">
    <location>
        <begin position="1"/>
        <end position="23"/>
    </location>
</feature>
<dbReference type="AlphaFoldDB" id="A0A9W6U2V2"/>
<dbReference type="OrthoDB" id="140684at2759"/>
<proteinExistence type="predicted"/>
<evidence type="ECO:0000256" key="1">
    <source>
        <dbReference type="SAM" id="MobiDB-lite"/>
    </source>
</evidence>
<sequence length="146" mass="15911">MELKRRPSSAKNPPSASKKRKASSAAKAVSFFMDALAEKVPQQIRDDKLYERASKLNVSLYELAYPWKGSRLFFDPALYPHVHVGHGTSMIQFLGLAAACSVSRSKSAGPTPQEEDGRGRRPLGGHQFVHRNLGILQLLAAAGGQP</sequence>
<dbReference type="Proteomes" id="UP001165121">
    <property type="component" value="Unassembled WGS sequence"/>
</dbReference>
<gene>
    <name evidence="2" type="ORF">Pfra01_000555600</name>
</gene>
<reference evidence="2" key="1">
    <citation type="submission" date="2023-04" db="EMBL/GenBank/DDBJ databases">
        <title>Phytophthora fragariaefolia NBRC 109709.</title>
        <authorList>
            <person name="Ichikawa N."/>
            <person name="Sato H."/>
            <person name="Tonouchi N."/>
        </authorList>
    </citation>
    <scope>NUCLEOTIDE SEQUENCE</scope>
    <source>
        <strain evidence="2">NBRC 109709</strain>
    </source>
</reference>
<organism evidence="2 3">
    <name type="scientific">Phytophthora fragariaefolia</name>
    <dbReference type="NCBI Taxonomy" id="1490495"/>
    <lineage>
        <taxon>Eukaryota</taxon>
        <taxon>Sar</taxon>
        <taxon>Stramenopiles</taxon>
        <taxon>Oomycota</taxon>
        <taxon>Peronosporomycetes</taxon>
        <taxon>Peronosporales</taxon>
        <taxon>Peronosporaceae</taxon>
        <taxon>Phytophthora</taxon>
    </lineage>
</organism>
<evidence type="ECO:0000313" key="2">
    <source>
        <dbReference type="EMBL" id="GMF27680.1"/>
    </source>
</evidence>
<dbReference type="EMBL" id="BSXT01000443">
    <property type="protein sequence ID" value="GMF27680.1"/>
    <property type="molecule type" value="Genomic_DNA"/>
</dbReference>